<dbReference type="PANTHER" id="PTHR30345:SF0">
    <property type="entry name" value="DNA DAMAGE-REPAIR_TOLERATION PROTEIN DRT102"/>
    <property type="match status" value="1"/>
</dbReference>
<organism evidence="2 3">
    <name type="scientific">Catenaria anguillulae PL171</name>
    <dbReference type="NCBI Taxonomy" id="765915"/>
    <lineage>
        <taxon>Eukaryota</taxon>
        <taxon>Fungi</taxon>
        <taxon>Fungi incertae sedis</taxon>
        <taxon>Blastocladiomycota</taxon>
        <taxon>Blastocladiomycetes</taxon>
        <taxon>Blastocladiales</taxon>
        <taxon>Catenariaceae</taxon>
        <taxon>Catenaria</taxon>
    </lineage>
</organism>
<dbReference type="InterPro" id="IPR036569">
    <property type="entry name" value="RpiB_LacA_LacB_sf"/>
</dbReference>
<dbReference type="InterPro" id="IPR004785">
    <property type="entry name" value="RpiB"/>
</dbReference>
<gene>
    <name evidence="2" type="ORF">BCR44DRAFT_34282</name>
</gene>
<dbReference type="AlphaFoldDB" id="A0A1Y2HQ66"/>
<comment type="caution">
    <text evidence="2">The sequence shown here is derived from an EMBL/GenBank/DDBJ whole genome shotgun (WGS) entry which is preliminary data.</text>
</comment>
<dbReference type="NCBIfam" id="NF004051">
    <property type="entry name" value="PRK05571.1"/>
    <property type="match status" value="1"/>
</dbReference>
<proteinExistence type="predicted"/>
<protein>
    <submittedName>
        <fullName evidence="2">Ribose/Galactose isomerase-domain-containing protein</fullName>
    </submittedName>
</protein>
<dbReference type="NCBIfam" id="TIGR00689">
    <property type="entry name" value="rpiB_lacA_lacB"/>
    <property type="match status" value="1"/>
</dbReference>
<reference evidence="2 3" key="1">
    <citation type="submission" date="2016-07" db="EMBL/GenBank/DDBJ databases">
        <title>Pervasive Adenine N6-methylation of Active Genes in Fungi.</title>
        <authorList>
            <consortium name="DOE Joint Genome Institute"/>
            <person name="Mondo S.J."/>
            <person name="Dannebaum R.O."/>
            <person name="Kuo R.C."/>
            <person name="Labutti K."/>
            <person name="Haridas S."/>
            <person name="Kuo A."/>
            <person name="Salamov A."/>
            <person name="Ahrendt S.R."/>
            <person name="Lipzen A."/>
            <person name="Sullivan W."/>
            <person name="Andreopoulos W.B."/>
            <person name="Clum A."/>
            <person name="Lindquist E."/>
            <person name="Daum C."/>
            <person name="Ramamoorthy G.K."/>
            <person name="Gryganskyi A."/>
            <person name="Culley D."/>
            <person name="Magnuson J.K."/>
            <person name="James T.Y."/>
            <person name="O'Malley M.A."/>
            <person name="Stajich J.E."/>
            <person name="Spatafora J.W."/>
            <person name="Visel A."/>
            <person name="Grigoriev I.V."/>
        </authorList>
    </citation>
    <scope>NUCLEOTIDE SEQUENCE [LARGE SCALE GENOMIC DNA]</scope>
    <source>
        <strain evidence="2 3">PL171</strain>
    </source>
</reference>
<dbReference type="Pfam" id="PF02502">
    <property type="entry name" value="LacAB_rpiB"/>
    <property type="match status" value="1"/>
</dbReference>
<dbReference type="NCBIfam" id="TIGR01120">
    <property type="entry name" value="rpiB"/>
    <property type="match status" value="1"/>
</dbReference>
<dbReference type="SUPFAM" id="SSF89623">
    <property type="entry name" value="Ribose/Galactose isomerase RpiB/AlsB"/>
    <property type="match status" value="1"/>
</dbReference>
<evidence type="ECO:0000313" key="2">
    <source>
        <dbReference type="EMBL" id="ORZ35252.1"/>
    </source>
</evidence>
<accession>A0A1Y2HQ66</accession>
<dbReference type="EMBL" id="MCFL01000023">
    <property type="protein sequence ID" value="ORZ35252.1"/>
    <property type="molecule type" value="Genomic_DNA"/>
</dbReference>
<sequence>MYRALVTTVSAQTRRLSTTTTTTKTTMSAPKRLPQHVVIGADHGGFALKEELRAFIASKFASIKVEDVGCYSEERVDYPTFGKLVGSKVTKTTTELMPETLGIVVCGSGIGISIAANKVQGVRCALAHDHYTGKMCRLHNNANVLALGGRTTGPEVAKEIVEAFLTTEFEGGRHGERIAMMEC</sequence>
<dbReference type="STRING" id="765915.A0A1Y2HQ66"/>
<dbReference type="Proteomes" id="UP000193411">
    <property type="component" value="Unassembled WGS sequence"/>
</dbReference>
<dbReference type="Gene3D" id="3.40.1400.10">
    <property type="entry name" value="Sugar-phosphate isomerase, RpiB/LacA/LacB"/>
    <property type="match status" value="1"/>
</dbReference>
<keyword evidence="1 2" id="KW-0413">Isomerase</keyword>
<dbReference type="GO" id="GO:0005975">
    <property type="term" value="P:carbohydrate metabolic process"/>
    <property type="evidence" value="ECO:0007669"/>
    <property type="project" value="InterPro"/>
</dbReference>
<evidence type="ECO:0000313" key="3">
    <source>
        <dbReference type="Proteomes" id="UP000193411"/>
    </source>
</evidence>
<evidence type="ECO:0000256" key="1">
    <source>
        <dbReference type="ARBA" id="ARBA00023235"/>
    </source>
</evidence>
<dbReference type="PANTHER" id="PTHR30345">
    <property type="entry name" value="RIBOSE-5-PHOSPHATE ISOMERASE B"/>
    <property type="match status" value="1"/>
</dbReference>
<dbReference type="InterPro" id="IPR003500">
    <property type="entry name" value="RpiB_LacA_LacB"/>
</dbReference>
<name>A0A1Y2HQ66_9FUNG</name>
<dbReference type="OrthoDB" id="2106730at2759"/>
<dbReference type="GO" id="GO:0016853">
    <property type="term" value="F:isomerase activity"/>
    <property type="evidence" value="ECO:0007669"/>
    <property type="project" value="UniProtKB-KW"/>
</dbReference>
<keyword evidence="3" id="KW-1185">Reference proteome</keyword>